<evidence type="ECO:0000259" key="2">
    <source>
        <dbReference type="SMART" id="SM00014"/>
    </source>
</evidence>
<dbReference type="PANTHER" id="PTHR14969">
    <property type="entry name" value="SPHINGOSINE-1-PHOSPHATE PHOSPHOHYDROLASE"/>
    <property type="match status" value="1"/>
</dbReference>
<dbReference type="CDD" id="cd03392">
    <property type="entry name" value="PAP2_like_2"/>
    <property type="match status" value="1"/>
</dbReference>
<proteinExistence type="predicted"/>
<dbReference type="SMART" id="SM00014">
    <property type="entry name" value="acidPPc"/>
    <property type="match status" value="1"/>
</dbReference>
<dbReference type="Proteomes" id="UP000186112">
    <property type="component" value="Unassembled WGS sequence"/>
</dbReference>
<keyword evidence="1" id="KW-0812">Transmembrane</keyword>
<dbReference type="RefSeq" id="WP_075727465.1">
    <property type="nucleotide sequence ID" value="NZ_LTDM01000043.1"/>
</dbReference>
<sequence length="202" mass="23205">MKDNKKKTINIILLLIFLTFGMMVRNSTEGILFDTKLLEFLHKGTNPTLLKIMKGISYLGAEKFLVPIMLIIIVFNLIKKNIRESLFLLVNTLGSFTLNSLIKQVFQRTRPFDFSLVKQGGLSYPSGHAMVVMSMYLSIFYLLTRKEEDKNKQFLIGLIICIYIISMGISRMYLGVHWPTDIIGGYICGYLLYDISKKIIKE</sequence>
<feature type="transmembrane region" description="Helical" evidence="1">
    <location>
        <begin position="154"/>
        <end position="170"/>
    </location>
</feature>
<dbReference type="Gene3D" id="1.20.144.10">
    <property type="entry name" value="Phosphatidic acid phosphatase type 2/haloperoxidase"/>
    <property type="match status" value="2"/>
</dbReference>
<evidence type="ECO:0000313" key="4">
    <source>
        <dbReference type="Proteomes" id="UP000186112"/>
    </source>
</evidence>
<gene>
    <name evidence="3" type="ORF">TICRE_19210</name>
</gene>
<feature type="domain" description="Phosphatidic acid phosphatase type 2/haloperoxidase" evidence="2">
    <location>
        <begin position="85"/>
        <end position="197"/>
    </location>
</feature>
<reference evidence="3 4" key="1">
    <citation type="submission" date="2016-02" db="EMBL/GenBank/DDBJ databases">
        <title>Genome sequence of Tissierella creatinophila DSM 6911.</title>
        <authorList>
            <person name="Poehlein A."/>
            <person name="Daniel R."/>
        </authorList>
    </citation>
    <scope>NUCLEOTIDE SEQUENCE [LARGE SCALE GENOMIC DNA]</scope>
    <source>
        <strain evidence="3 4">DSM 6911</strain>
    </source>
</reference>
<dbReference type="PANTHER" id="PTHR14969:SF13">
    <property type="entry name" value="AT30094P"/>
    <property type="match status" value="1"/>
</dbReference>
<keyword evidence="4" id="KW-1185">Reference proteome</keyword>
<organism evidence="3 4">
    <name type="scientific">Tissierella creatinophila DSM 6911</name>
    <dbReference type="NCBI Taxonomy" id="1123403"/>
    <lineage>
        <taxon>Bacteria</taxon>
        <taxon>Bacillati</taxon>
        <taxon>Bacillota</taxon>
        <taxon>Tissierellia</taxon>
        <taxon>Tissierellales</taxon>
        <taxon>Tissierellaceae</taxon>
        <taxon>Tissierella</taxon>
    </lineage>
</organism>
<name>A0A1U7M462_TISCR</name>
<evidence type="ECO:0000256" key="1">
    <source>
        <dbReference type="SAM" id="Phobius"/>
    </source>
</evidence>
<accession>A0A1U7M462</accession>
<dbReference type="Pfam" id="PF01569">
    <property type="entry name" value="PAP2"/>
    <property type="match status" value="1"/>
</dbReference>
<keyword evidence="1" id="KW-1133">Transmembrane helix</keyword>
<dbReference type="EMBL" id="LTDM01000043">
    <property type="protein sequence ID" value="OLS02103.1"/>
    <property type="molecule type" value="Genomic_DNA"/>
</dbReference>
<feature type="transmembrane region" description="Helical" evidence="1">
    <location>
        <begin position="85"/>
        <end position="102"/>
    </location>
</feature>
<dbReference type="InterPro" id="IPR036938">
    <property type="entry name" value="PAP2/HPO_sf"/>
</dbReference>
<feature type="transmembrane region" description="Helical" evidence="1">
    <location>
        <begin position="56"/>
        <end position="78"/>
    </location>
</feature>
<dbReference type="InterPro" id="IPR000326">
    <property type="entry name" value="PAP2/HPO"/>
</dbReference>
<keyword evidence="1" id="KW-0472">Membrane</keyword>
<dbReference type="OrthoDB" id="9789113at2"/>
<feature type="transmembrane region" description="Helical" evidence="1">
    <location>
        <begin position="122"/>
        <end position="142"/>
    </location>
</feature>
<protein>
    <submittedName>
        <fullName evidence="3">Undecaprenyl pyrophosphate phosphatase</fullName>
    </submittedName>
</protein>
<evidence type="ECO:0000313" key="3">
    <source>
        <dbReference type="EMBL" id="OLS02103.1"/>
    </source>
</evidence>
<comment type="caution">
    <text evidence="3">The sequence shown here is derived from an EMBL/GenBank/DDBJ whole genome shotgun (WGS) entry which is preliminary data.</text>
</comment>
<dbReference type="SUPFAM" id="SSF48317">
    <property type="entry name" value="Acid phosphatase/Vanadium-dependent haloperoxidase"/>
    <property type="match status" value="1"/>
</dbReference>
<dbReference type="AlphaFoldDB" id="A0A1U7M462"/>